<evidence type="ECO:0000256" key="3">
    <source>
        <dbReference type="SAM" id="Phobius"/>
    </source>
</evidence>
<evidence type="ECO:0000256" key="1">
    <source>
        <dbReference type="ARBA" id="ARBA00012528"/>
    </source>
</evidence>
<keyword evidence="3" id="KW-1133">Transmembrane helix</keyword>
<dbReference type="Gene3D" id="3.30.70.270">
    <property type="match status" value="1"/>
</dbReference>
<comment type="catalytic activity">
    <reaction evidence="2">
        <text>2 GTP = 3',3'-c-di-GMP + 2 diphosphate</text>
        <dbReference type="Rhea" id="RHEA:24898"/>
        <dbReference type="ChEBI" id="CHEBI:33019"/>
        <dbReference type="ChEBI" id="CHEBI:37565"/>
        <dbReference type="ChEBI" id="CHEBI:58805"/>
        <dbReference type="EC" id="2.7.7.65"/>
    </reaction>
</comment>
<dbReference type="RefSeq" id="WP_266338119.1">
    <property type="nucleotide sequence ID" value="NZ_JAPKNK010000002.1"/>
</dbReference>
<dbReference type="InterPro" id="IPR000160">
    <property type="entry name" value="GGDEF_dom"/>
</dbReference>
<keyword evidence="3" id="KW-0812">Transmembrane</keyword>
<feature type="domain" description="GGDEF" evidence="4">
    <location>
        <begin position="250"/>
        <end position="383"/>
    </location>
</feature>
<dbReference type="PANTHER" id="PTHR45138">
    <property type="entry name" value="REGULATORY COMPONENTS OF SENSORY TRANSDUCTION SYSTEM"/>
    <property type="match status" value="1"/>
</dbReference>
<feature type="transmembrane region" description="Helical" evidence="3">
    <location>
        <begin position="185"/>
        <end position="208"/>
    </location>
</feature>
<feature type="transmembrane region" description="Helical" evidence="3">
    <location>
        <begin position="61"/>
        <end position="80"/>
    </location>
</feature>
<dbReference type="GO" id="GO:0005886">
    <property type="term" value="C:plasma membrane"/>
    <property type="evidence" value="ECO:0007669"/>
    <property type="project" value="TreeGrafter"/>
</dbReference>
<keyword evidence="3" id="KW-0472">Membrane</keyword>
<feature type="transmembrane region" description="Helical" evidence="3">
    <location>
        <begin position="36"/>
        <end position="55"/>
    </location>
</feature>
<dbReference type="SMART" id="SM00267">
    <property type="entry name" value="GGDEF"/>
    <property type="match status" value="1"/>
</dbReference>
<keyword evidence="6" id="KW-1185">Reference proteome</keyword>
<evidence type="ECO:0000256" key="2">
    <source>
        <dbReference type="ARBA" id="ARBA00034247"/>
    </source>
</evidence>
<dbReference type="Pfam" id="PF00990">
    <property type="entry name" value="GGDEF"/>
    <property type="match status" value="1"/>
</dbReference>
<dbReference type="PROSITE" id="PS50887">
    <property type="entry name" value="GGDEF"/>
    <property type="match status" value="1"/>
</dbReference>
<evidence type="ECO:0000313" key="6">
    <source>
        <dbReference type="Proteomes" id="UP001144805"/>
    </source>
</evidence>
<protein>
    <recommendedName>
        <fullName evidence="1">diguanylate cyclase</fullName>
        <ecNumber evidence="1">2.7.7.65</ecNumber>
    </recommendedName>
</protein>
<dbReference type="FunFam" id="3.30.70.270:FF:000001">
    <property type="entry name" value="Diguanylate cyclase domain protein"/>
    <property type="match status" value="1"/>
</dbReference>
<organism evidence="5 6">
    <name type="scientific">Kaistia nematophila</name>
    <dbReference type="NCBI Taxonomy" id="2994654"/>
    <lineage>
        <taxon>Bacteria</taxon>
        <taxon>Pseudomonadati</taxon>
        <taxon>Pseudomonadota</taxon>
        <taxon>Alphaproteobacteria</taxon>
        <taxon>Hyphomicrobiales</taxon>
        <taxon>Kaistiaceae</taxon>
        <taxon>Kaistia</taxon>
    </lineage>
</organism>
<dbReference type="AlphaFoldDB" id="A0A9X3E9J2"/>
<dbReference type="Proteomes" id="UP001144805">
    <property type="component" value="Unassembled WGS sequence"/>
</dbReference>
<dbReference type="EC" id="2.7.7.65" evidence="1"/>
<feature type="transmembrane region" description="Helical" evidence="3">
    <location>
        <begin position="6"/>
        <end position="24"/>
    </location>
</feature>
<dbReference type="GO" id="GO:0043709">
    <property type="term" value="P:cell adhesion involved in single-species biofilm formation"/>
    <property type="evidence" value="ECO:0007669"/>
    <property type="project" value="TreeGrafter"/>
</dbReference>
<evidence type="ECO:0000259" key="4">
    <source>
        <dbReference type="PROSITE" id="PS50887"/>
    </source>
</evidence>
<dbReference type="GO" id="GO:0052621">
    <property type="term" value="F:diguanylate cyclase activity"/>
    <property type="evidence" value="ECO:0007669"/>
    <property type="project" value="UniProtKB-EC"/>
</dbReference>
<dbReference type="InterPro" id="IPR029787">
    <property type="entry name" value="Nucleotide_cyclase"/>
</dbReference>
<dbReference type="CDD" id="cd01949">
    <property type="entry name" value="GGDEF"/>
    <property type="match status" value="1"/>
</dbReference>
<feature type="transmembrane region" description="Helical" evidence="3">
    <location>
        <begin position="92"/>
        <end position="112"/>
    </location>
</feature>
<evidence type="ECO:0000313" key="5">
    <source>
        <dbReference type="EMBL" id="MCX5569170.1"/>
    </source>
</evidence>
<proteinExistence type="predicted"/>
<gene>
    <name evidence="5" type="ORF">OSH07_08180</name>
</gene>
<dbReference type="PANTHER" id="PTHR45138:SF9">
    <property type="entry name" value="DIGUANYLATE CYCLASE DGCM-RELATED"/>
    <property type="match status" value="1"/>
</dbReference>
<dbReference type="SUPFAM" id="SSF55073">
    <property type="entry name" value="Nucleotide cyclase"/>
    <property type="match status" value="1"/>
</dbReference>
<comment type="caution">
    <text evidence="5">The sequence shown here is derived from an EMBL/GenBank/DDBJ whole genome shotgun (WGS) entry which is preliminary data.</text>
</comment>
<feature type="transmembrane region" description="Helical" evidence="3">
    <location>
        <begin position="152"/>
        <end position="173"/>
    </location>
</feature>
<dbReference type="EMBL" id="JAPKNK010000002">
    <property type="protein sequence ID" value="MCX5569170.1"/>
    <property type="molecule type" value="Genomic_DNA"/>
</dbReference>
<dbReference type="InterPro" id="IPR050469">
    <property type="entry name" value="Diguanylate_Cyclase"/>
</dbReference>
<dbReference type="NCBIfam" id="TIGR00254">
    <property type="entry name" value="GGDEF"/>
    <property type="match status" value="1"/>
</dbReference>
<name>A0A9X3E9J2_9HYPH</name>
<reference evidence="5" key="1">
    <citation type="submission" date="2022-11" db="EMBL/GenBank/DDBJ databases">
        <title>Biodiversity and phylogenetic relationships of bacteria.</title>
        <authorList>
            <person name="Machado R.A.R."/>
            <person name="Bhat A."/>
            <person name="Loulou A."/>
            <person name="Kallel S."/>
        </authorList>
    </citation>
    <scope>NUCLEOTIDE SEQUENCE</scope>
    <source>
        <strain evidence="5">K-TC2</strain>
    </source>
</reference>
<sequence length="383" mass="41495">MKLDVPTLLVVLAFMTQMAAVSMVTNWARRKPDVHVLYWALALQLGTLCCILLVLRSYLPFWLAVGVGNAGVFVGLGLAWNGARAFNGRRASWWPVSVMPAIWMLAMLVPAIADSLAYRIALSSVLSGILSLALAWEIWVNGKDELVWRGPFAAVPAVHAGFLVLRTIAALTLDLPSDVMQGGSFIGLGILEPILMMFAATIIGLRLSDERLKNLLKRAARTDGLTGLLNHGAFMDVARKRVEHRSGEGDEVTLLLFDLDRFKQLNDRYGHAAGDTALKCFSTLVRQHVTDSDFVGRVGGEEFAALLVGCGAERGRQVAERIRANFADDPIHHAGHRIPVTVSVGVITATGLGVDFERLMVAADEALYAAKRGGRDLVFQAAG</sequence>
<dbReference type="InterPro" id="IPR043128">
    <property type="entry name" value="Rev_trsase/Diguanyl_cyclase"/>
</dbReference>
<feature type="transmembrane region" description="Helical" evidence="3">
    <location>
        <begin position="118"/>
        <end position="140"/>
    </location>
</feature>
<dbReference type="GO" id="GO:1902201">
    <property type="term" value="P:negative regulation of bacterial-type flagellum-dependent cell motility"/>
    <property type="evidence" value="ECO:0007669"/>
    <property type="project" value="TreeGrafter"/>
</dbReference>
<accession>A0A9X3E9J2</accession>